<dbReference type="Proteomes" id="UP000006591">
    <property type="component" value="Chromosome 1"/>
</dbReference>
<name>A0A0E0FRM5_ORYNI</name>
<protein>
    <submittedName>
        <fullName evidence="1">Uncharacterized protein</fullName>
    </submittedName>
</protein>
<dbReference type="EnsemblPlants" id="ONIVA01G31370.1">
    <property type="protein sequence ID" value="ONIVA01G31370.1"/>
    <property type="gene ID" value="ONIVA01G31370"/>
</dbReference>
<dbReference type="OMA" id="DTDTADC"/>
<keyword evidence="2" id="KW-1185">Reference proteome</keyword>
<dbReference type="AlphaFoldDB" id="A0A0E0FRM5"/>
<reference evidence="1" key="1">
    <citation type="submission" date="2015-04" db="UniProtKB">
        <authorList>
            <consortium name="EnsemblPlants"/>
        </authorList>
    </citation>
    <scope>IDENTIFICATION</scope>
    <source>
        <strain evidence="1">SL10</strain>
    </source>
</reference>
<accession>A0A0E0FRM5</accession>
<dbReference type="Gramene" id="ONIVA01G31370.1">
    <property type="protein sequence ID" value="ONIVA01G31370.1"/>
    <property type="gene ID" value="ONIVA01G31370"/>
</dbReference>
<evidence type="ECO:0000313" key="1">
    <source>
        <dbReference type="EnsemblPlants" id="ONIVA01G31370.1"/>
    </source>
</evidence>
<dbReference type="HOGENOM" id="CLU_184779_0_0_1"/>
<sequence>MPSKLYKPSVFDEAFAALGSIAVKSKLMCRLGGKDIAQLHTFVQSAKNNEVWRLASDTDTADCLARDKTN</sequence>
<evidence type="ECO:0000313" key="2">
    <source>
        <dbReference type="Proteomes" id="UP000006591"/>
    </source>
</evidence>
<proteinExistence type="predicted"/>
<organism evidence="1">
    <name type="scientific">Oryza nivara</name>
    <name type="common">Indian wild rice</name>
    <name type="synonym">Oryza sativa f. spontanea</name>
    <dbReference type="NCBI Taxonomy" id="4536"/>
    <lineage>
        <taxon>Eukaryota</taxon>
        <taxon>Viridiplantae</taxon>
        <taxon>Streptophyta</taxon>
        <taxon>Embryophyta</taxon>
        <taxon>Tracheophyta</taxon>
        <taxon>Spermatophyta</taxon>
        <taxon>Magnoliopsida</taxon>
        <taxon>Liliopsida</taxon>
        <taxon>Poales</taxon>
        <taxon>Poaceae</taxon>
        <taxon>BOP clade</taxon>
        <taxon>Oryzoideae</taxon>
        <taxon>Oryzeae</taxon>
        <taxon>Oryzinae</taxon>
        <taxon>Oryza</taxon>
    </lineage>
</organism>
<reference evidence="1" key="2">
    <citation type="submission" date="2018-04" db="EMBL/GenBank/DDBJ databases">
        <title>OnivRS2 (Oryza nivara Reference Sequence Version 2).</title>
        <authorList>
            <person name="Zhang J."/>
            <person name="Kudrna D."/>
            <person name="Lee S."/>
            <person name="Talag J."/>
            <person name="Rajasekar S."/>
            <person name="Welchert J."/>
            <person name="Hsing Y.-I."/>
            <person name="Wing R.A."/>
        </authorList>
    </citation>
    <scope>NUCLEOTIDE SEQUENCE [LARGE SCALE GENOMIC DNA]</scope>
</reference>